<name>A0ACD1A7G5_9FIRM</name>
<evidence type="ECO:0000313" key="2">
    <source>
        <dbReference type="Proteomes" id="UP000594014"/>
    </source>
</evidence>
<sequence>MTRLITEWIADIEHNIREQERDLKSKTGHDYTSLAAKAGGWSYGDIERASQEIKVAVVPVTTGQGIIGSFAQSVAAVTKTMGFRSYVTQHTDVNGMHEAYQHDADIVYLADDDRFISVNLNKKKMADNNVATAAGYIAALDGAIGSFVGKEVLLMGYGALGREFLKGLKKKGISVAVFDLDKERLGQASREEVTAIDSFARISSYRYIIDATSQGSWLHQGLLHPEAWIAAPGIPLSLNEGAQEIYSERLIHDPLQIGVAAMLGMTL</sequence>
<dbReference type="EMBL" id="CP042469">
    <property type="protein sequence ID" value="QOX62340.1"/>
    <property type="molecule type" value="Genomic_DNA"/>
</dbReference>
<gene>
    <name evidence="1" type="primary">pylD</name>
    <name evidence="1" type="ORF">FRZ06_02685</name>
</gene>
<organism evidence="1 2">
    <name type="scientific">Anoxybacterium hadale</name>
    <dbReference type="NCBI Taxonomy" id="3408580"/>
    <lineage>
        <taxon>Bacteria</taxon>
        <taxon>Bacillati</taxon>
        <taxon>Bacillota</taxon>
        <taxon>Clostridia</taxon>
        <taxon>Peptostreptococcales</taxon>
        <taxon>Anaerovoracaceae</taxon>
        <taxon>Anoxybacterium</taxon>
    </lineage>
</organism>
<evidence type="ECO:0000313" key="1">
    <source>
        <dbReference type="EMBL" id="QOX62340.1"/>
    </source>
</evidence>
<protein>
    <submittedName>
        <fullName evidence="1">3-methylornithyl-N6-L-lysine dehydrogenase PylD</fullName>
    </submittedName>
</protein>
<proteinExistence type="predicted"/>
<accession>A0ACD1A7G5</accession>
<keyword evidence="2" id="KW-1185">Reference proteome</keyword>
<reference evidence="1" key="1">
    <citation type="submission" date="2019-08" db="EMBL/GenBank/DDBJ databases">
        <title>Genome sequence of Clostridiales bacterium MT110.</title>
        <authorList>
            <person name="Cao J."/>
        </authorList>
    </citation>
    <scope>NUCLEOTIDE SEQUENCE</scope>
    <source>
        <strain evidence="1">MT110</strain>
    </source>
</reference>
<dbReference type="Proteomes" id="UP000594014">
    <property type="component" value="Chromosome"/>
</dbReference>